<dbReference type="SUPFAM" id="SSF53187">
    <property type="entry name" value="Zn-dependent exopeptidases"/>
    <property type="match status" value="1"/>
</dbReference>
<dbReference type="PANTHER" id="PTHR30575:SF0">
    <property type="entry name" value="XAA-ARG DIPEPTIDASE"/>
    <property type="match status" value="1"/>
</dbReference>
<dbReference type="GO" id="GO:0005737">
    <property type="term" value="C:cytoplasm"/>
    <property type="evidence" value="ECO:0007669"/>
    <property type="project" value="TreeGrafter"/>
</dbReference>
<dbReference type="GO" id="GO:0071713">
    <property type="term" value="F:para-aminobenzoyl-glutamate hydrolase activity"/>
    <property type="evidence" value="ECO:0007669"/>
    <property type="project" value="TreeGrafter"/>
</dbReference>
<protein>
    <recommendedName>
        <fullName evidence="2">Peptidase M20 dimerisation domain-containing protein</fullName>
    </recommendedName>
</protein>
<organism evidence="1">
    <name type="scientific">marine sediment metagenome</name>
    <dbReference type="NCBI Taxonomy" id="412755"/>
    <lineage>
        <taxon>unclassified sequences</taxon>
        <taxon>metagenomes</taxon>
        <taxon>ecological metagenomes</taxon>
    </lineage>
</organism>
<evidence type="ECO:0008006" key="2">
    <source>
        <dbReference type="Google" id="ProtNLM"/>
    </source>
</evidence>
<dbReference type="AlphaFoldDB" id="X1N4A0"/>
<reference evidence="1" key="1">
    <citation type="journal article" date="2014" name="Front. Microbiol.">
        <title>High frequency of phylogenetically diverse reductive dehalogenase-homologous genes in deep subseafloor sedimentary metagenomes.</title>
        <authorList>
            <person name="Kawai M."/>
            <person name="Futagami T."/>
            <person name="Toyoda A."/>
            <person name="Takaki Y."/>
            <person name="Nishi S."/>
            <person name="Hori S."/>
            <person name="Arai W."/>
            <person name="Tsubouchi T."/>
            <person name="Morono Y."/>
            <person name="Uchiyama I."/>
            <person name="Ito T."/>
            <person name="Fujiyama A."/>
            <person name="Inagaki F."/>
            <person name="Takami H."/>
        </authorList>
    </citation>
    <scope>NUCLEOTIDE SEQUENCE</scope>
    <source>
        <strain evidence="1">Expedition CK06-06</strain>
    </source>
</reference>
<sequence length="137" mass="14734">MRAEDDDYLDELKEKVLNCFIGAATASGARLEYKWDEARYAPMRNNLTLARLFRQNMQSLGRGVRLFNPSSAFGSTDMGNVSQLVPGIHPIVAIAPKDVLGHSPQFAEAAVSAAGMRGLVDAAKALAMTVVDLVANP</sequence>
<dbReference type="Gene3D" id="3.40.630.10">
    <property type="entry name" value="Zn peptidases"/>
    <property type="match status" value="1"/>
</dbReference>
<gene>
    <name evidence="1" type="ORF">S06H3_20348</name>
</gene>
<proteinExistence type="predicted"/>
<evidence type="ECO:0000313" key="1">
    <source>
        <dbReference type="EMBL" id="GAI13429.1"/>
    </source>
</evidence>
<dbReference type="EMBL" id="BARV01010528">
    <property type="protein sequence ID" value="GAI13429.1"/>
    <property type="molecule type" value="Genomic_DNA"/>
</dbReference>
<feature type="non-terminal residue" evidence="1">
    <location>
        <position position="137"/>
    </location>
</feature>
<dbReference type="GO" id="GO:0016805">
    <property type="term" value="F:dipeptidase activity"/>
    <property type="evidence" value="ECO:0007669"/>
    <property type="project" value="TreeGrafter"/>
</dbReference>
<dbReference type="GO" id="GO:0046657">
    <property type="term" value="P:folic acid catabolic process"/>
    <property type="evidence" value="ECO:0007669"/>
    <property type="project" value="TreeGrafter"/>
</dbReference>
<name>X1N4A0_9ZZZZ</name>
<dbReference type="PANTHER" id="PTHR30575">
    <property type="entry name" value="PEPTIDASE M20"/>
    <property type="match status" value="1"/>
</dbReference>
<accession>X1N4A0</accession>
<dbReference type="InterPro" id="IPR052030">
    <property type="entry name" value="Peptidase_M20/M20A_hydrolases"/>
</dbReference>
<comment type="caution">
    <text evidence="1">The sequence shown here is derived from an EMBL/GenBank/DDBJ whole genome shotgun (WGS) entry which is preliminary data.</text>
</comment>